<gene>
    <name evidence="1" type="ORF">AKJ42_00715</name>
</gene>
<dbReference type="Proteomes" id="UP000070520">
    <property type="component" value="Unassembled WGS sequence"/>
</dbReference>
<organism evidence="1 2">
    <name type="scientific">candidate division MSBL1 archaeon SCGC-AAA261C02</name>
    <dbReference type="NCBI Taxonomy" id="1698272"/>
    <lineage>
        <taxon>Archaea</taxon>
        <taxon>Methanobacteriati</taxon>
        <taxon>Methanobacteriota</taxon>
        <taxon>candidate division MSBL1</taxon>
    </lineage>
</organism>
<keyword evidence="2" id="KW-1185">Reference proteome</keyword>
<dbReference type="InterPro" id="IPR021799">
    <property type="entry name" value="PIN-like_prokaryotic"/>
</dbReference>
<dbReference type="EMBL" id="LHXW01000004">
    <property type="protein sequence ID" value="KXB00443.1"/>
    <property type="molecule type" value="Genomic_DNA"/>
</dbReference>
<name>A0A133V1W8_9EURY</name>
<evidence type="ECO:0000313" key="1">
    <source>
        <dbReference type="EMBL" id="KXB00443.1"/>
    </source>
</evidence>
<evidence type="ECO:0000313" key="2">
    <source>
        <dbReference type="Proteomes" id="UP000070520"/>
    </source>
</evidence>
<dbReference type="AlphaFoldDB" id="A0A133V1W8"/>
<accession>A0A133V1W8</accession>
<protein>
    <submittedName>
        <fullName evidence="1">Uncharacterized protein</fullName>
    </submittedName>
</protein>
<reference evidence="1 2" key="1">
    <citation type="journal article" date="2016" name="Sci. Rep.">
        <title>Metabolic traits of an uncultured archaeal lineage -MSBL1- from brine pools of the Red Sea.</title>
        <authorList>
            <person name="Mwirichia R."/>
            <person name="Alam I."/>
            <person name="Rashid M."/>
            <person name="Vinu M."/>
            <person name="Ba-Alawi W."/>
            <person name="Anthony Kamau A."/>
            <person name="Kamanda Ngugi D."/>
            <person name="Goker M."/>
            <person name="Klenk H.P."/>
            <person name="Bajic V."/>
            <person name="Stingl U."/>
        </authorList>
    </citation>
    <scope>NUCLEOTIDE SEQUENCE [LARGE SCALE GENOMIC DNA]</scope>
    <source>
        <strain evidence="1">SCGC-AAA261C02</strain>
    </source>
</reference>
<sequence length="136" mass="15171">MEELSEYPDPEGKAAKKALELISKELIITEEVKAEEEIQELLSPHVDEGEASCFICCRKRGTKNLIMDDVNAAAELEGKAISSGIRQKISVAMIAELMKEGEISRRKARSAVDKLMKTRDWRGGVLEALAKKYFSK</sequence>
<comment type="caution">
    <text evidence="1">The sequence shown here is derived from an EMBL/GenBank/DDBJ whole genome shotgun (WGS) entry which is preliminary data.</text>
</comment>
<proteinExistence type="predicted"/>
<dbReference type="Pfam" id="PF11848">
    <property type="entry name" value="DUF3368"/>
    <property type="match status" value="1"/>
</dbReference>